<keyword evidence="9" id="KW-1185">Reference proteome</keyword>
<feature type="transmembrane region" description="Helical" evidence="6">
    <location>
        <begin position="227"/>
        <end position="249"/>
    </location>
</feature>
<evidence type="ECO:0000256" key="4">
    <source>
        <dbReference type="ARBA" id="ARBA00023136"/>
    </source>
</evidence>
<evidence type="ECO:0000256" key="3">
    <source>
        <dbReference type="ARBA" id="ARBA00022989"/>
    </source>
</evidence>
<dbReference type="InterPro" id="IPR003689">
    <property type="entry name" value="ZIP"/>
</dbReference>
<feature type="transmembrane region" description="Helical" evidence="6">
    <location>
        <begin position="261"/>
        <end position="284"/>
    </location>
</feature>
<accession>A0A3N2PU82</accession>
<keyword evidence="7" id="KW-0732">Signal</keyword>
<reference evidence="8 9" key="1">
    <citation type="journal article" date="2018" name="Mol. Ecol.">
        <title>The obligate alkalophilic soda-lake fungus Sodiomyces alkalinus has shifted to a protein diet.</title>
        <authorList>
            <person name="Grum-Grzhimaylo A.A."/>
            <person name="Falkoski D.L."/>
            <person name="van den Heuvel J."/>
            <person name="Valero-Jimenez C.A."/>
            <person name="Min B."/>
            <person name="Choi I.G."/>
            <person name="Lipzen A."/>
            <person name="Daum C.G."/>
            <person name="Aanen D.K."/>
            <person name="Tsang A."/>
            <person name="Henrissat B."/>
            <person name="Bilanenko E.N."/>
            <person name="de Vries R.P."/>
            <person name="van Kan J.A.L."/>
            <person name="Grigoriev I.V."/>
            <person name="Debets A.J.M."/>
        </authorList>
    </citation>
    <scope>NUCLEOTIDE SEQUENCE [LARGE SCALE GENOMIC DNA]</scope>
    <source>
        <strain evidence="8 9">F11</strain>
    </source>
</reference>
<feature type="chain" id="PRO_5017957009" evidence="7">
    <location>
        <begin position="23"/>
        <end position="556"/>
    </location>
</feature>
<evidence type="ECO:0000256" key="5">
    <source>
        <dbReference type="SAM" id="MobiDB-lite"/>
    </source>
</evidence>
<evidence type="ECO:0000256" key="6">
    <source>
        <dbReference type="SAM" id="Phobius"/>
    </source>
</evidence>
<feature type="transmembrane region" description="Helical" evidence="6">
    <location>
        <begin position="304"/>
        <end position="326"/>
    </location>
</feature>
<keyword evidence="2 6" id="KW-0812">Transmembrane</keyword>
<keyword evidence="4 6" id="KW-0472">Membrane</keyword>
<dbReference type="OrthoDB" id="448280at2759"/>
<protein>
    <submittedName>
        <fullName evidence="8">Zinc/iron transporter protein</fullName>
    </submittedName>
</protein>
<feature type="compositionally biased region" description="Basic and acidic residues" evidence="5">
    <location>
        <begin position="108"/>
        <end position="119"/>
    </location>
</feature>
<feature type="transmembrane region" description="Helical" evidence="6">
    <location>
        <begin position="494"/>
        <end position="517"/>
    </location>
</feature>
<feature type="transmembrane region" description="Helical" evidence="6">
    <location>
        <begin position="372"/>
        <end position="391"/>
    </location>
</feature>
<dbReference type="PANTHER" id="PTHR11040">
    <property type="entry name" value="ZINC/IRON TRANSPORTER"/>
    <property type="match status" value="1"/>
</dbReference>
<dbReference type="RefSeq" id="XP_028465866.1">
    <property type="nucleotide sequence ID" value="XM_028607050.1"/>
</dbReference>
<evidence type="ECO:0000256" key="2">
    <source>
        <dbReference type="ARBA" id="ARBA00022692"/>
    </source>
</evidence>
<evidence type="ECO:0000256" key="7">
    <source>
        <dbReference type="SAM" id="SignalP"/>
    </source>
</evidence>
<proteinExistence type="predicted"/>
<gene>
    <name evidence="8" type="ORF">SODALDRAFT_180640</name>
</gene>
<dbReference type="AlphaFoldDB" id="A0A3N2PU82"/>
<dbReference type="PANTHER" id="PTHR11040:SF44">
    <property type="entry name" value="PROTEIN ZNTC-RELATED"/>
    <property type="match status" value="1"/>
</dbReference>
<dbReference type="STRING" id="1314773.A0A3N2PU82"/>
<evidence type="ECO:0000256" key="1">
    <source>
        <dbReference type="ARBA" id="ARBA00004141"/>
    </source>
</evidence>
<dbReference type="GO" id="GO:0005385">
    <property type="term" value="F:zinc ion transmembrane transporter activity"/>
    <property type="evidence" value="ECO:0007669"/>
    <property type="project" value="TreeGrafter"/>
</dbReference>
<evidence type="ECO:0000313" key="8">
    <source>
        <dbReference type="EMBL" id="ROT38060.1"/>
    </source>
</evidence>
<feature type="transmembrane region" description="Helical" evidence="6">
    <location>
        <begin position="347"/>
        <end position="366"/>
    </location>
</feature>
<sequence length="556" mass="59126">MARSAFILAVAATSGLLNTASAHVVARQTSVPEVDAISDCSVSQSTQYCQADGTEFRIVATPTEGALPSSYTGCHPHGSDLYCFHDDGEVEVALAGAAVTPAPTATNDAHDHDDEHDSGEVTAVSDCRLDGQDVYCMWGSTEYSMDVTATATQDIAPEYTNCHPHDADLYCVGPDGDDILAVSAEAEEAPDEQHCHFHAGVEHCVGPGEGENQGTRSCERVDRQYNIPLRVGLLFVVLVTSGLGVFGPIFLMKLLPPKAHVVLIIIKQFGTGVIISTAFIHLYTHAQLMFSNPCLEGVEFEGTTAAIVMGGLFLSFLVEFIGQRIVRHKMSHRPFQSAWFRPETVSILVMEAGIIFHSVLIGITLVVAGDSFFLTLFIVIVFHQFFEGLALGSRIAALGTQPAVQQVAQRIGGHGHMHVSGPMSSKTASGAEPTAEASPEGSVDSSDVNGKVQQFTLVKKCVLAGAFALITPVGMAIGIGVLDHFNGNDPSTVLAIGILDAVSAGILVWVGVVEMWAEDWMFGSSELMNANWVVTTLAMFGMMAGMALMGLLGRWA</sequence>
<feature type="transmembrane region" description="Helical" evidence="6">
    <location>
        <begin position="529"/>
        <end position="552"/>
    </location>
</feature>
<dbReference type="Proteomes" id="UP000272025">
    <property type="component" value="Unassembled WGS sequence"/>
</dbReference>
<keyword evidence="3 6" id="KW-1133">Transmembrane helix</keyword>
<feature type="transmembrane region" description="Helical" evidence="6">
    <location>
        <begin position="461"/>
        <end position="482"/>
    </location>
</feature>
<comment type="subcellular location">
    <subcellularLocation>
        <location evidence="1">Membrane</location>
        <topology evidence="1">Multi-pass membrane protein</topology>
    </subcellularLocation>
</comment>
<dbReference type="Pfam" id="PF02535">
    <property type="entry name" value="Zip"/>
    <property type="match status" value="2"/>
</dbReference>
<dbReference type="GO" id="GO:0005886">
    <property type="term" value="C:plasma membrane"/>
    <property type="evidence" value="ECO:0007669"/>
    <property type="project" value="TreeGrafter"/>
</dbReference>
<organism evidence="8 9">
    <name type="scientific">Sodiomyces alkalinus (strain CBS 110278 / VKM F-3762 / F11)</name>
    <name type="common">Alkaliphilic filamentous fungus</name>
    <dbReference type="NCBI Taxonomy" id="1314773"/>
    <lineage>
        <taxon>Eukaryota</taxon>
        <taxon>Fungi</taxon>
        <taxon>Dikarya</taxon>
        <taxon>Ascomycota</taxon>
        <taxon>Pezizomycotina</taxon>
        <taxon>Sordariomycetes</taxon>
        <taxon>Hypocreomycetidae</taxon>
        <taxon>Glomerellales</taxon>
        <taxon>Plectosphaerellaceae</taxon>
        <taxon>Sodiomyces</taxon>
    </lineage>
</organism>
<feature type="region of interest" description="Disordered" evidence="5">
    <location>
        <begin position="414"/>
        <end position="447"/>
    </location>
</feature>
<evidence type="ECO:0000313" key="9">
    <source>
        <dbReference type="Proteomes" id="UP000272025"/>
    </source>
</evidence>
<feature type="region of interest" description="Disordered" evidence="5">
    <location>
        <begin position="103"/>
        <end position="122"/>
    </location>
</feature>
<dbReference type="GeneID" id="39575528"/>
<feature type="signal peptide" evidence="7">
    <location>
        <begin position="1"/>
        <end position="22"/>
    </location>
</feature>
<name>A0A3N2PU82_SODAK</name>
<dbReference type="EMBL" id="ML119056">
    <property type="protein sequence ID" value="ROT38060.1"/>
    <property type="molecule type" value="Genomic_DNA"/>
</dbReference>